<comment type="subunit">
    <text evidence="4">Homodimer. Part of the ribosomal stalk of the 50S ribosomal subunit. Forms a multimeric L10(L12)X complex, where L10 forms an elongated spine to which 2 to 4 L12 dimers bind in a sequential fashion. Binds GTP-bound translation factors.</text>
</comment>
<evidence type="ECO:0000256" key="2">
    <source>
        <dbReference type="ARBA" id="ARBA00022980"/>
    </source>
</evidence>
<keyword evidence="3 4" id="KW-0687">Ribonucleoprotein</keyword>
<evidence type="ECO:0000313" key="7">
    <source>
        <dbReference type="EMBL" id="MCQ4044269.1"/>
    </source>
</evidence>
<feature type="domain" description="Large ribosomal subunit protein bL12 C-terminal" evidence="5">
    <location>
        <begin position="63"/>
        <end position="129"/>
    </location>
</feature>
<evidence type="ECO:0000256" key="4">
    <source>
        <dbReference type="HAMAP-Rule" id="MF_00368"/>
    </source>
</evidence>
<protein>
    <recommendedName>
        <fullName evidence="4">Large ribosomal subunit protein bL12</fullName>
    </recommendedName>
</protein>
<comment type="similarity">
    <text evidence="1 4">Belongs to the bacterial ribosomal protein bL12 family.</text>
</comment>
<dbReference type="HAMAP" id="MF_00368">
    <property type="entry name" value="Ribosomal_bL12"/>
    <property type="match status" value="1"/>
</dbReference>
<gene>
    <name evidence="4 7" type="primary">rplL</name>
    <name evidence="7" type="ORF">NON19_20125</name>
</gene>
<dbReference type="RefSeq" id="WP_255930026.1">
    <property type="nucleotide sequence ID" value="NZ_JANFNH010000025.1"/>
</dbReference>
<dbReference type="Pfam" id="PF16320">
    <property type="entry name" value="Ribosomal_L12_N"/>
    <property type="match status" value="1"/>
</dbReference>
<dbReference type="InterPro" id="IPR013823">
    <property type="entry name" value="Ribosomal_bL12_C"/>
</dbReference>
<dbReference type="CDD" id="cd00387">
    <property type="entry name" value="Ribosomal_L7_L12"/>
    <property type="match status" value="1"/>
</dbReference>
<accession>A0ABT1PFX1</accession>
<evidence type="ECO:0000256" key="1">
    <source>
        <dbReference type="ARBA" id="ARBA00007197"/>
    </source>
</evidence>
<reference evidence="7 8" key="1">
    <citation type="submission" date="2022-06" db="EMBL/GenBank/DDBJ databases">
        <title>Draft genome sequence of type strain Streptomyces rubrisoli DSM 42083.</title>
        <authorList>
            <person name="Duangmal K."/>
            <person name="Klaysubun C."/>
        </authorList>
    </citation>
    <scope>NUCLEOTIDE SEQUENCE [LARGE SCALE GENOMIC DNA]</scope>
    <source>
        <strain evidence="7 8">DSM 42083</strain>
    </source>
</reference>
<dbReference type="NCBIfam" id="TIGR00855">
    <property type="entry name" value="L12"/>
    <property type="match status" value="1"/>
</dbReference>
<dbReference type="Gene3D" id="3.30.1390.10">
    <property type="match status" value="1"/>
</dbReference>
<evidence type="ECO:0000259" key="5">
    <source>
        <dbReference type="Pfam" id="PF00542"/>
    </source>
</evidence>
<dbReference type="Pfam" id="PF00542">
    <property type="entry name" value="Ribosomal_L12"/>
    <property type="match status" value="1"/>
</dbReference>
<dbReference type="Proteomes" id="UP001206206">
    <property type="component" value="Unassembled WGS sequence"/>
</dbReference>
<comment type="caution">
    <text evidence="7">The sequence shown here is derived from an EMBL/GenBank/DDBJ whole genome shotgun (WGS) entry which is preliminary data.</text>
</comment>
<comment type="function">
    <text evidence="4">Forms part of the ribosomal stalk which helps the ribosome interact with GTP-bound translation factors. Is thus essential for accurate translation.</text>
</comment>
<dbReference type="GO" id="GO:0005840">
    <property type="term" value="C:ribosome"/>
    <property type="evidence" value="ECO:0007669"/>
    <property type="project" value="UniProtKB-KW"/>
</dbReference>
<evidence type="ECO:0000256" key="3">
    <source>
        <dbReference type="ARBA" id="ARBA00023274"/>
    </source>
</evidence>
<dbReference type="EMBL" id="JANFNH010000025">
    <property type="protein sequence ID" value="MCQ4044269.1"/>
    <property type="molecule type" value="Genomic_DNA"/>
</dbReference>
<dbReference type="PANTHER" id="PTHR45987:SF4">
    <property type="entry name" value="LARGE RIBOSOMAL SUBUNIT PROTEIN BL12M"/>
    <property type="match status" value="1"/>
</dbReference>
<keyword evidence="8" id="KW-1185">Reference proteome</keyword>
<dbReference type="InterPro" id="IPR036235">
    <property type="entry name" value="Ribosomal_bL12_oligo_N_sf"/>
</dbReference>
<dbReference type="InterPro" id="IPR000206">
    <property type="entry name" value="Ribosomal_bL12"/>
</dbReference>
<dbReference type="SUPFAM" id="SSF54736">
    <property type="entry name" value="ClpS-like"/>
    <property type="match status" value="1"/>
</dbReference>
<evidence type="ECO:0000313" key="8">
    <source>
        <dbReference type="Proteomes" id="UP001206206"/>
    </source>
</evidence>
<dbReference type="Gene3D" id="1.20.5.710">
    <property type="entry name" value="Single helix bin"/>
    <property type="match status" value="1"/>
</dbReference>
<organism evidence="7 8">
    <name type="scientific">Streptantibioticus rubrisoli</name>
    <dbReference type="NCBI Taxonomy" id="1387313"/>
    <lineage>
        <taxon>Bacteria</taxon>
        <taxon>Bacillati</taxon>
        <taxon>Actinomycetota</taxon>
        <taxon>Actinomycetes</taxon>
        <taxon>Kitasatosporales</taxon>
        <taxon>Streptomycetaceae</taxon>
        <taxon>Streptantibioticus</taxon>
    </lineage>
</organism>
<proteinExistence type="inferred from homology"/>
<keyword evidence="2 4" id="KW-0689">Ribosomal protein</keyword>
<feature type="domain" description="Large ribosomal subunit protein bL12 oligomerization" evidence="6">
    <location>
        <begin position="5"/>
        <end position="54"/>
    </location>
</feature>
<evidence type="ECO:0000259" key="6">
    <source>
        <dbReference type="Pfam" id="PF16320"/>
    </source>
</evidence>
<sequence>MAKLTQDELLAQFEEMTLIELSEFVKAFEEKFDVTAAAAAPVVVAGGAAAGGEAAAEEEKDEFDVILTGAGDKKIQVIKVVRELTSLGLKEAKDLVDGTPKPVLEKVNKEQADKAAESLKAAGASVEVK</sequence>
<dbReference type="InterPro" id="IPR008932">
    <property type="entry name" value="Ribosomal_bL12_oligo"/>
</dbReference>
<dbReference type="PANTHER" id="PTHR45987">
    <property type="entry name" value="39S RIBOSOMAL PROTEIN L12"/>
    <property type="match status" value="1"/>
</dbReference>
<dbReference type="InterPro" id="IPR014719">
    <property type="entry name" value="Ribosomal_bL12_C/ClpS-like"/>
</dbReference>
<name>A0ABT1PFX1_9ACTN</name>
<dbReference type="SUPFAM" id="SSF48300">
    <property type="entry name" value="Ribosomal protein L7/12, oligomerisation (N-terminal) domain"/>
    <property type="match status" value="1"/>
</dbReference>